<reference evidence="2" key="2">
    <citation type="submission" date="2019-07" db="EMBL/GenBank/DDBJ databases">
        <authorList>
            <person name="Yang Y."/>
            <person name="Bocs S."/>
            <person name="Baudouin L."/>
        </authorList>
    </citation>
    <scope>NUCLEOTIDE SEQUENCE</scope>
    <source>
        <tissue evidence="2">Spear leaf of Hainan Tall coconut</tissue>
    </source>
</reference>
<evidence type="ECO:0000313" key="3">
    <source>
        <dbReference type="Proteomes" id="UP000797356"/>
    </source>
</evidence>
<keyword evidence="3" id="KW-1185">Reference proteome</keyword>
<feature type="region of interest" description="Disordered" evidence="1">
    <location>
        <begin position="1"/>
        <end position="32"/>
    </location>
</feature>
<feature type="compositionally biased region" description="Basic and acidic residues" evidence="1">
    <location>
        <begin position="139"/>
        <end position="157"/>
    </location>
</feature>
<dbReference type="AlphaFoldDB" id="A0A8K0HVM0"/>
<comment type="caution">
    <text evidence="2">The sequence shown here is derived from an EMBL/GenBank/DDBJ whole genome shotgun (WGS) entry which is preliminary data.</text>
</comment>
<organism evidence="2 3">
    <name type="scientific">Cocos nucifera</name>
    <name type="common">Coconut palm</name>
    <dbReference type="NCBI Taxonomy" id="13894"/>
    <lineage>
        <taxon>Eukaryota</taxon>
        <taxon>Viridiplantae</taxon>
        <taxon>Streptophyta</taxon>
        <taxon>Embryophyta</taxon>
        <taxon>Tracheophyta</taxon>
        <taxon>Spermatophyta</taxon>
        <taxon>Magnoliopsida</taxon>
        <taxon>Liliopsida</taxon>
        <taxon>Arecaceae</taxon>
        <taxon>Arecoideae</taxon>
        <taxon>Cocoseae</taxon>
        <taxon>Attaleinae</taxon>
        <taxon>Cocos</taxon>
    </lineage>
</organism>
<dbReference type="PANTHER" id="PTHR33052">
    <property type="entry name" value="DUF4228 DOMAIN PROTEIN-RELATED"/>
    <property type="match status" value="1"/>
</dbReference>
<dbReference type="InterPro" id="IPR025322">
    <property type="entry name" value="PADRE_dom"/>
</dbReference>
<dbReference type="OrthoDB" id="1923394at2759"/>
<feature type="region of interest" description="Disordered" evidence="1">
    <location>
        <begin position="111"/>
        <end position="188"/>
    </location>
</feature>
<evidence type="ECO:0000313" key="2">
    <source>
        <dbReference type="EMBL" id="KAG1327436.1"/>
    </source>
</evidence>
<protein>
    <submittedName>
        <fullName evidence="2">Uncharacterized protein</fullName>
    </submittedName>
</protein>
<feature type="compositionally biased region" description="Polar residues" evidence="1">
    <location>
        <begin position="1"/>
        <end position="18"/>
    </location>
</feature>
<reference evidence="2" key="1">
    <citation type="journal article" date="2017" name="Gigascience">
        <title>The genome draft of coconut (Cocos nucifera).</title>
        <authorList>
            <person name="Xiao Y."/>
            <person name="Xu P."/>
            <person name="Fan H."/>
            <person name="Baudouin L."/>
            <person name="Xia W."/>
            <person name="Bocs S."/>
            <person name="Xu J."/>
            <person name="Li Q."/>
            <person name="Guo A."/>
            <person name="Zhou L."/>
            <person name="Li J."/>
            <person name="Wu Y."/>
            <person name="Ma Z."/>
            <person name="Armero A."/>
            <person name="Issali A.E."/>
            <person name="Liu N."/>
            <person name="Peng M."/>
            <person name="Yang Y."/>
        </authorList>
    </citation>
    <scope>NUCLEOTIDE SEQUENCE</scope>
    <source>
        <tissue evidence="2">Spear leaf of Hainan Tall coconut</tissue>
    </source>
</reference>
<proteinExistence type="predicted"/>
<feature type="compositionally biased region" description="Basic and acidic residues" evidence="1">
    <location>
        <begin position="117"/>
        <end position="126"/>
    </location>
</feature>
<dbReference type="Pfam" id="PF14009">
    <property type="entry name" value="PADRE"/>
    <property type="match status" value="1"/>
</dbReference>
<accession>A0A8K0HVM0</accession>
<sequence>MLSKLFGSSTIKLSSLRNPSPAPAPPEKHSDPWMPLRIVHAGGFTERYYMAVPAIGIMEKYPRAVLARPDVFRRPWDSLVQPEEILIPGEKVYLVPRGTIRKLRRRIRRPAVHGLRSKGDSSERKSQSSISGKPAASEGKIESNMPERKKMDERVDGRPAAAPDVPPRNRRVLMEGMWQPSLEAIDEA</sequence>
<name>A0A8K0HVM0_COCNU</name>
<dbReference type="Proteomes" id="UP000797356">
    <property type="component" value="Chromosome 1"/>
</dbReference>
<evidence type="ECO:0000256" key="1">
    <source>
        <dbReference type="SAM" id="MobiDB-lite"/>
    </source>
</evidence>
<dbReference type="EMBL" id="CM017872">
    <property type="protein sequence ID" value="KAG1327436.1"/>
    <property type="molecule type" value="Genomic_DNA"/>
</dbReference>
<gene>
    <name evidence="2" type="ORF">COCNU_01G013700</name>
</gene>